<evidence type="ECO:0000313" key="4">
    <source>
        <dbReference type="Proteomes" id="UP001329825"/>
    </source>
</evidence>
<accession>A0ABZ1D0M6</accession>
<protein>
    <recommendedName>
        <fullName evidence="5">MARVEL domain-containing protein</fullName>
    </recommendedName>
</protein>
<evidence type="ECO:0000313" key="3">
    <source>
        <dbReference type="EMBL" id="WRT67586.1"/>
    </source>
</evidence>
<dbReference type="Proteomes" id="UP001329825">
    <property type="component" value="Chromosome 6"/>
</dbReference>
<dbReference type="RefSeq" id="XP_062792326.1">
    <property type="nucleotide sequence ID" value="XM_062936275.1"/>
</dbReference>
<dbReference type="GeneID" id="87956689"/>
<sequence length="221" mass="24711">MPRPLINVLISNAVLAICSCVVLGIAAYVEHTTRKIGYKSSTYTFDAFVGAYTLVVLFAIIILRLVKPAWIPLFNEVILSFILWSFWLAAAASTTYHTKDDRQVCKHIDDLFDLPEFENADQDAIALAKKIFKSTCRDVKAQLAFVWIGFVILTITSGYLAYLITRRGISMWKSTLHSYDHDSHALASDHHPHQQDPFADPIGSRQGPVAGIANEDPDFKP</sequence>
<feature type="compositionally biased region" description="Basic and acidic residues" evidence="1">
    <location>
        <begin position="185"/>
        <end position="194"/>
    </location>
</feature>
<feature type="transmembrane region" description="Helical" evidence="2">
    <location>
        <begin position="144"/>
        <end position="164"/>
    </location>
</feature>
<name>A0ABZ1D0M6_9TREE</name>
<feature type="region of interest" description="Disordered" evidence="1">
    <location>
        <begin position="185"/>
        <end position="221"/>
    </location>
</feature>
<feature type="transmembrane region" description="Helical" evidence="2">
    <location>
        <begin position="7"/>
        <end position="29"/>
    </location>
</feature>
<evidence type="ECO:0000256" key="2">
    <source>
        <dbReference type="SAM" id="Phobius"/>
    </source>
</evidence>
<feature type="transmembrane region" description="Helical" evidence="2">
    <location>
        <begin position="73"/>
        <end position="92"/>
    </location>
</feature>
<keyword evidence="4" id="KW-1185">Reference proteome</keyword>
<feature type="transmembrane region" description="Helical" evidence="2">
    <location>
        <begin position="49"/>
        <end position="66"/>
    </location>
</feature>
<reference evidence="3 4" key="1">
    <citation type="submission" date="2024-01" db="EMBL/GenBank/DDBJ databases">
        <title>Comparative genomics of Cryptococcus and Kwoniella reveals pathogenesis evolution and contrasting modes of karyotype evolution via chromosome fusion or intercentromeric recombination.</title>
        <authorList>
            <person name="Coelho M.A."/>
            <person name="David-Palma M."/>
            <person name="Shea T."/>
            <person name="Bowers K."/>
            <person name="McGinley-Smith S."/>
            <person name="Mohammad A.W."/>
            <person name="Gnirke A."/>
            <person name="Yurkov A.M."/>
            <person name="Nowrousian M."/>
            <person name="Sun S."/>
            <person name="Cuomo C.A."/>
            <person name="Heitman J."/>
        </authorList>
    </citation>
    <scope>NUCLEOTIDE SEQUENCE [LARGE SCALE GENOMIC DNA]</scope>
    <source>
        <strain evidence="3">CBS 11374</strain>
    </source>
</reference>
<keyword evidence="2" id="KW-0812">Transmembrane</keyword>
<dbReference type="PROSITE" id="PS51257">
    <property type="entry name" value="PROKAR_LIPOPROTEIN"/>
    <property type="match status" value="1"/>
</dbReference>
<evidence type="ECO:0000256" key="1">
    <source>
        <dbReference type="SAM" id="MobiDB-lite"/>
    </source>
</evidence>
<evidence type="ECO:0008006" key="5">
    <source>
        <dbReference type="Google" id="ProtNLM"/>
    </source>
</evidence>
<keyword evidence="2" id="KW-0472">Membrane</keyword>
<organism evidence="3 4">
    <name type="scientific">Kwoniella shivajii</name>
    <dbReference type="NCBI Taxonomy" id="564305"/>
    <lineage>
        <taxon>Eukaryota</taxon>
        <taxon>Fungi</taxon>
        <taxon>Dikarya</taxon>
        <taxon>Basidiomycota</taxon>
        <taxon>Agaricomycotina</taxon>
        <taxon>Tremellomycetes</taxon>
        <taxon>Tremellales</taxon>
        <taxon>Cryptococcaceae</taxon>
        <taxon>Kwoniella</taxon>
    </lineage>
</organism>
<gene>
    <name evidence="3" type="ORF">IL334_004558</name>
</gene>
<dbReference type="EMBL" id="CP141886">
    <property type="protein sequence ID" value="WRT67586.1"/>
    <property type="molecule type" value="Genomic_DNA"/>
</dbReference>
<proteinExistence type="predicted"/>
<keyword evidence="2" id="KW-1133">Transmembrane helix</keyword>